<dbReference type="AlphaFoldDB" id="A0AAP2GWE0"/>
<gene>
    <name evidence="1" type="ORF">KK062_28570</name>
</gene>
<reference evidence="1 2" key="1">
    <citation type="submission" date="2021-05" db="EMBL/GenBank/DDBJ databases">
        <title>A Polyphasic approach of four new species of the genus Ohtaekwangia: Ohtaekwangia histidinii sp. nov., Ohtaekwangia cretensis sp. nov., Ohtaekwangia indiensis sp. nov., Ohtaekwangia reichenbachii sp. nov. from diverse environment.</title>
        <authorList>
            <person name="Octaviana S."/>
        </authorList>
    </citation>
    <scope>NUCLEOTIDE SEQUENCE [LARGE SCALE GENOMIC DNA]</scope>
    <source>
        <strain evidence="1 2">PWU5</strain>
    </source>
</reference>
<dbReference type="RefSeq" id="WP_254087797.1">
    <property type="nucleotide sequence ID" value="NZ_JAHESE010000055.1"/>
</dbReference>
<evidence type="ECO:0000313" key="2">
    <source>
        <dbReference type="Proteomes" id="UP001319080"/>
    </source>
</evidence>
<dbReference type="Proteomes" id="UP001319080">
    <property type="component" value="Unassembled WGS sequence"/>
</dbReference>
<accession>A0AAP2GWE0</accession>
<dbReference type="EMBL" id="JAHESE010000055">
    <property type="protein sequence ID" value="MBT1712230.1"/>
    <property type="molecule type" value="Genomic_DNA"/>
</dbReference>
<protein>
    <submittedName>
        <fullName evidence="1">Uncharacterized protein</fullName>
    </submittedName>
</protein>
<evidence type="ECO:0000313" key="1">
    <source>
        <dbReference type="EMBL" id="MBT1712230.1"/>
    </source>
</evidence>
<comment type="caution">
    <text evidence="1">The sequence shown here is derived from an EMBL/GenBank/DDBJ whole genome shotgun (WGS) entry which is preliminary data.</text>
</comment>
<proteinExistence type="predicted"/>
<name>A0AAP2GWE0_9BACT</name>
<organism evidence="1 2">
    <name type="scientific">Dawidia cretensis</name>
    <dbReference type="NCBI Taxonomy" id="2782350"/>
    <lineage>
        <taxon>Bacteria</taxon>
        <taxon>Pseudomonadati</taxon>
        <taxon>Bacteroidota</taxon>
        <taxon>Cytophagia</taxon>
        <taxon>Cytophagales</taxon>
        <taxon>Chryseotaleaceae</taxon>
        <taxon>Dawidia</taxon>
    </lineage>
</organism>
<sequence length="61" mass="7159">MLNYVKTILTKVSFDALLFEKELRKAIKLVIADELNDLRNWCYARFSGEYEAILNRCFVVA</sequence>
<keyword evidence="2" id="KW-1185">Reference proteome</keyword>